<feature type="domain" description="YrhK" evidence="2">
    <location>
        <begin position="33"/>
        <end position="88"/>
    </location>
</feature>
<keyword evidence="1" id="KW-0472">Membrane</keyword>
<accession>A0ABV2KXT2</accession>
<evidence type="ECO:0000313" key="4">
    <source>
        <dbReference type="Proteomes" id="UP001549167"/>
    </source>
</evidence>
<proteinExistence type="predicted"/>
<dbReference type="EMBL" id="JBEPMX010000017">
    <property type="protein sequence ID" value="MET3684394.1"/>
    <property type="molecule type" value="Genomic_DNA"/>
</dbReference>
<comment type="caution">
    <text evidence="3">The sequence shown here is derived from an EMBL/GenBank/DDBJ whole genome shotgun (WGS) entry which is preliminary data.</text>
</comment>
<feature type="transmembrane region" description="Helical" evidence="1">
    <location>
        <begin position="33"/>
        <end position="57"/>
    </location>
</feature>
<dbReference type="Pfam" id="PF14145">
    <property type="entry name" value="YrhK"/>
    <property type="match status" value="1"/>
</dbReference>
<keyword evidence="1" id="KW-1133">Transmembrane helix</keyword>
<dbReference type="Proteomes" id="UP001549167">
    <property type="component" value="Unassembled WGS sequence"/>
</dbReference>
<dbReference type="RefSeq" id="WP_354221706.1">
    <property type="nucleotide sequence ID" value="NZ_JBEPMX010000017.1"/>
</dbReference>
<reference evidence="3 4" key="1">
    <citation type="submission" date="2024-06" db="EMBL/GenBank/DDBJ databases">
        <title>Genomic Encyclopedia of Type Strains, Phase IV (KMG-IV): sequencing the most valuable type-strain genomes for metagenomic binning, comparative biology and taxonomic classification.</title>
        <authorList>
            <person name="Goeker M."/>
        </authorList>
    </citation>
    <scope>NUCLEOTIDE SEQUENCE [LARGE SCALE GENOMIC DNA]</scope>
    <source>
        <strain evidence="3 4">DSM 23520</strain>
    </source>
</reference>
<keyword evidence="4" id="KW-1185">Reference proteome</keyword>
<keyword evidence="1" id="KW-0812">Transmembrane</keyword>
<name>A0ABV2KXT2_9BACI</name>
<sequence length="108" mass="13153">MEAKQDQYDVHNQTREEYIDSRMQNHNRFYKDIYNLLYTINDFTIAFWFLIGSILFYFESLKVWGVTLFVVASFQFMIKPTIRLVHEIKARSHYGEEYDRLTGKHKRS</sequence>
<gene>
    <name evidence="3" type="ORF">ABID56_002521</name>
</gene>
<feature type="transmembrane region" description="Helical" evidence="1">
    <location>
        <begin position="63"/>
        <end position="82"/>
    </location>
</feature>
<evidence type="ECO:0000259" key="2">
    <source>
        <dbReference type="Pfam" id="PF14145"/>
    </source>
</evidence>
<organism evidence="3 4">
    <name type="scientific">Alkalibacillus flavidus</name>
    <dbReference type="NCBI Taxonomy" id="546021"/>
    <lineage>
        <taxon>Bacteria</taxon>
        <taxon>Bacillati</taxon>
        <taxon>Bacillota</taxon>
        <taxon>Bacilli</taxon>
        <taxon>Bacillales</taxon>
        <taxon>Bacillaceae</taxon>
        <taxon>Alkalibacillus</taxon>
    </lineage>
</organism>
<protein>
    <recommendedName>
        <fullName evidence="2">YrhK domain-containing protein</fullName>
    </recommendedName>
</protein>
<evidence type="ECO:0000313" key="3">
    <source>
        <dbReference type="EMBL" id="MET3684394.1"/>
    </source>
</evidence>
<dbReference type="InterPro" id="IPR025424">
    <property type="entry name" value="YrhK_domain"/>
</dbReference>
<evidence type="ECO:0000256" key="1">
    <source>
        <dbReference type="SAM" id="Phobius"/>
    </source>
</evidence>